<dbReference type="EMBL" id="JAMKPW020000043">
    <property type="protein sequence ID" value="KAK8194432.1"/>
    <property type="molecule type" value="Genomic_DNA"/>
</dbReference>
<evidence type="ECO:0000313" key="2">
    <source>
        <dbReference type="Proteomes" id="UP001320706"/>
    </source>
</evidence>
<dbReference type="Proteomes" id="UP001320706">
    <property type="component" value="Unassembled WGS sequence"/>
</dbReference>
<evidence type="ECO:0000313" key="1">
    <source>
        <dbReference type="EMBL" id="KAK8194432.1"/>
    </source>
</evidence>
<gene>
    <name evidence="1" type="ORF">M8818_007624</name>
</gene>
<sequence length="207" mass="22790">MAQHSTFPSDLPVPEDDGACSHLPGKSLPPISLSSTSGSSTAISILSGLVIFFCYPRTGAPGETVPDNWNAIPGARGCTPQACSFRDAADELLELGVSYIFGVSTQNTEYQREAKERLHLPYQLLSDEALELQEGLGLPTFEWEGKKVLKRVTLAVVDGKIEKVWYPVFPPDKSADQVLQWLKTEWKGRTGTSTDAESDMQRNFQKR</sequence>
<reference evidence="1" key="1">
    <citation type="submission" date="2024-02" db="EMBL/GenBank/DDBJ databases">
        <title>Metagenome Assembled Genome of Zalaria obscura JY119.</title>
        <authorList>
            <person name="Vighnesh L."/>
            <person name="Jagadeeshwari U."/>
            <person name="Venkata Ramana C."/>
            <person name="Sasikala C."/>
        </authorList>
    </citation>
    <scope>NUCLEOTIDE SEQUENCE</scope>
    <source>
        <strain evidence="1">JY119</strain>
    </source>
</reference>
<proteinExistence type="predicted"/>
<protein>
    <submittedName>
        <fullName evidence="1">Uncharacterized protein</fullName>
    </submittedName>
</protein>
<accession>A0ACC3S4F8</accession>
<keyword evidence="2" id="KW-1185">Reference proteome</keyword>
<comment type="caution">
    <text evidence="1">The sequence shown here is derived from an EMBL/GenBank/DDBJ whole genome shotgun (WGS) entry which is preliminary data.</text>
</comment>
<name>A0ACC3S4F8_9PEZI</name>
<organism evidence="1 2">
    <name type="scientific">Zalaria obscura</name>
    <dbReference type="NCBI Taxonomy" id="2024903"/>
    <lineage>
        <taxon>Eukaryota</taxon>
        <taxon>Fungi</taxon>
        <taxon>Dikarya</taxon>
        <taxon>Ascomycota</taxon>
        <taxon>Pezizomycotina</taxon>
        <taxon>Dothideomycetes</taxon>
        <taxon>Dothideomycetidae</taxon>
        <taxon>Dothideales</taxon>
        <taxon>Zalariaceae</taxon>
        <taxon>Zalaria</taxon>
    </lineage>
</organism>